<organism evidence="1 2">
    <name type="scientific">Laetiporus sulphureus 93-53</name>
    <dbReference type="NCBI Taxonomy" id="1314785"/>
    <lineage>
        <taxon>Eukaryota</taxon>
        <taxon>Fungi</taxon>
        <taxon>Dikarya</taxon>
        <taxon>Basidiomycota</taxon>
        <taxon>Agaricomycotina</taxon>
        <taxon>Agaricomycetes</taxon>
        <taxon>Polyporales</taxon>
        <taxon>Laetiporus</taxon>
    </lineage>
</organism>
<name>A0A165G644_9APHY</name>
<evidence type="ECO:0000313" key="1">
    <source>
        <dbReference type="EMBL" id="KZT09877.1"/>
    </source>
</evidence>
<accession>A0A165G644</accession>
<dbReference type="OrthoDB" id="2210012at2759"/>
<dbReference type="InParanoid" id="A0A165G644"/>
<dbReference type="Proteomes" id="UP000076871">
    <property type="component" value="Unassembled WGS sequence"/>
</dbReference>
<evidence type="ECO:0000313" key="2">
    <source>
        <dbReference type="Proteomes" id="UP000076871"/>
    </source>
</evidence>
<dbReference type="AlphaFoldDB" id="A0A165G644"/>
<keyword evidence="2" id="KW-1185">Reference proteome</keyword>
<gene>
    <name evidence="1" type="ORF">LAESUDRAFT_603437</name>
</gene>
<dbReference type="RefSeq" id="XP_040767617.1">
    <property type="nucleotide sequence ID" value="XM_040903091.1"/>
</dbReference>
<sequence>MNAMDLNWCLTCNRYIDVDGAAPYCSPECYASDRPSMASSSYLSARRHAEHNAAFASAESVSELDDCDQCSSRFGNILDPNGSSRWIGKGDAGIHAWASDVPAGPPEAEPTMSLADLKPPSLILSSRRPLPPSLCMSRPTPAAAEPSLPICTPLLPPSASSSSSRCPTDSAYTTPSSSFFLATPADETPIAAHAQPSGLISAITARFR</sequence>
<dbReference type="EMBL" id="KV427610">
    <property type="protein sequence ID" value="KZT09877.1"/>
    <property type="molecule type" value="Genomic_DNA"/>
</dbReference>
<dbReference type="GeneID" id="63820122"/>
<reference evidence="1 2" key="1">
    <citation type="journal article" date="2016" name="Mol. Biol. Evol.">
        <title>Comparative Genomics of Early-Diverging Mushroom-Forming Fungi Provides Insights into the Origins of Lignocellulose Decay Capabilities.</title>
        <authorList>
            <person name="Nagy L.G."/>
            <person name="Riley R."/>
            <person name="Tritt A."/>
            <person name="Adam C."/>
            <person name="Daum C."/>
            <person name="Floudas D."/>
            <person name="Sun H."/>
            <person name="Yadav J.S."/>
            <person name="Pangilinan J."/>
            <person name="Larsson K.H."/>
            <person name="Matsuura K."/>
            <person name="Barry K."/>
            <person name="Labutti K."/>
            <person name="Kuo R."/>
            <person name="Ohm R.A."/>
            <person name="Bhattacharya S.S."/>
            <person name="Shirouzu T."/>
            <person name="Yoshinaga Y."/>
            <person name="Martin F.M."/>
            <person name="Grigoriev I.V."/>
            <person name="Hibbett D.S."/>
        </authorList>
    </citation>
    <scope>NUCLEOTIDE SEQUENCE [LARGE SCALE GENOMIC DNA]</scope>
    <source>
        <strain evidence="1 2">93-53</strain>
    </source>
</reference>
<proteinExistence type="predicted"/>
<feature type="non-terminal residue" evidence="1">
    <location>
        <position position="208"/>
    </location>
</feature>
<protein>
    <submittedName>
        <fullName evidence="1">Uncharacterized protein</fullName>
    </submittedName>
</protein>